<sequence length="81" mass="9323">MQWRGIELHPSLVATRRREANLDCLPFARLMSVVPNQGAYAFLERRKRDGTMDESYTGHRFPDIRIILSFAPARNQASCDT</sequence>
<evidence type="ECO:0000313" key="2">
    <source>
        <dbReference type="Proteomes" id="UP000270468"/>
    </source>
</evidence>
<gene>
    <name evidence="1" type="ORF">FILTAD_03046</name>
</gene>
<name>A0A3P5XSK2_9BACL</name>
<keyword evidence="2" id="KW-1185">Reference proteome</keyword>
<dbReference type="Proteomes" id="UP000270468">
    <property type="component" value="Unassembled WGS sequence"/>
</dbReference>
<evidence type="ECO:0000313" key="1">
    <source>
        <dbReference type="EMBL" id="VDC33784.1"/>
    </source>
</evidence>
<dbReference type="EMBL" id="UXAV01000062">
    <property type="protein sequence ID" value="VDC33784.1"/>
    <property type="molecule type" value="Genomic_DNA"/>
</dbReference>
<organism evidence="1 2">
    <name type="scientific">Filibacter tadaridae</name>
    <dbReference type="NCBI Taxonomy" id="2483811"/>
    <lineage>
        <taxon>Bacteria</taxon>
        <taxon>Bacillati</taxon>
        <taxon>Bacillota</taxon>
        <taxon>Bacilli</taxon>
        <taxon>Bacillales</taxon>
        <taxon>Caryophanaceae</taxon>
        <taxon>Filibacter</taxon>
    </lineage>
</organism>
<reference evidence="1 2" key="1">
    <citation type="submission" date="2018-11" db="EMBL/GenBank/DDBJ databases">
        <authorList>
            <person name="Criscuolo A."/>
        </authorList>
    </citation>
    <scope>NUCLEOTIDE SEQUENCE [LARGE SCALE GENOMIC DNA]</scope>
    <source>
        <strain evidence="1">ATB-66</strain>
    </source>
</reference>
<dbReference type="AlphaFoldDB" id="A0A3P5XSK2"/>
<accession>A0A3P5XSK2</accession>
<protein>
    <submittedName>
        <fullName evidence="1">Uncharacterized protein</fullName>
    </submittedName>
</protein>
<proteinExistence type="predicted"/>